<reference evidence="5 6" key="1">
    <citation type="submission" date="2015-02" db="EMBL/GenBank/DDBJ databases">
        <authorList>
            <person name="Slaby B."/>
            <person name="Hentschel U."/>
        </authorList>
    </citation>
    <scope>NUCLEOTIDE SEQUENCE [LARGE SCALE GENOMIC DNA]</scope>
    <source>
        <strain evidence="5">15L</strain>
    </source>
</reference>
<comment type="caution">
    <text evidence="5">The sequence shown here is derived from an EMBL/GenBank/DDBJ whole genome shotgun (WGS) entry which is preliminary data.</text>
</comment>
<dbReference type="Proteomes" id="UP000035037">
    <property type="component" value="Unassembled WGS sequence"/>
</dbReference>
<evidence type="ECO:0000256" key="2">
    <source>
        <dbReference type="ARBA" id="ARBA00023002"/>
    </source>
</evidence>
<dbReference type="PRINTS" id="PR00081">
    <property type="entry name" value="GDHRDH"/>
</dbReference>
<dbReference type="InterPro" id="IPR036291">
    <property type="entry name" value="NAD(P)-bd_dom_sf"/>
</dbReference>
<dbReference type="PANTHER" id="PTHR42760">
    <property type="entry name" value="SHORT-CHAIN DEHYDROGENASES/REDUCTASES FAMILY MEMBER"/>
    <property type="match status" value="1"/>
</dbReference>
<evidence type="ECO:0000259" key="4">
    <source>
        <dbReference type="SMART" id="SM00822"/>
    </source>
</evidence>
<dbReference type="SMART" id="SM00822">
    <property type="entry name" value="PKS_KR"/>
    <property type="match status" value="1"/>
</dbReference>
<protein>
    <recommendedName>
        <fullName evidence="4">Ketoreductase domain-containing protein</fullName>
    </recommendedName>
</protein>
<dbReference type="PATRIC" id="fig|1608419.3.peg.2595"/>
<dbReference type="InterPro" id="IPR057326">
    <property type="entry name" value="KR_dom"/>
</dbReference>
<dbReference type="FunFam" id="3.40.50.720:FF:000084">
    <property type="entry name" value="Short-chain dehydrogenase reductase"/>
    <property type="match status" value="1"/>
</dbReference>
<dbReference type="CDD" id="cd05233">
    <property type="entry name" value="SDR_c"/>
    <property type="match status" value="1"/>
</dbReference>
<dbReference type="EMBL" id="JYFQ01000099">
    <property type="protein sequence ID" value="KKZ12822.1"/>
    <property type="molecule type" value="Genomic_DNA"/>
</dbReference>
<dbReference type="PANTHER" id="PTHR42760:SF40">
    <property type="entry name" value="3-OXOACYL-[ACYL-CARRIER-PROTEIN] REDUCTASE, CHLOROPLASTIC"/>
    <property type="match status" value="1"/>
</dbReference>
<dbReference type="Gene3D" id="3.40.50.720">
    <property type="entry name" value="NAD(P)-binding Rossmann-like Domain"/>
    <property type="match status" value="1"/>
</dbReference>
<evidence type="ECO:0000313" key="6">
    <source>
        <dbReference type="Proteomes" id="UP000035037"/>
    </source>
</evidence>
<name>A0A0G8AVF8_9SYNE</name>
<accession>A0A0G8AVF8</accession>
<dbReference type="PRINTS" id="PR00080">
    <property type="entry name" value="SDRFAMILY"/>
</dbReference>
<keyword evidence="2" id="KW-0560">Oxidoreductase</keyword>
<gene>
    <name evidence="5" type="ORF">TQ37_05105</name>
</gene>
<dbReference type="Pfam" id="PF00106">
    <property type="entry name" value="adh_short"/>
    <property type="match status" value="1"/>
</dbReference>
<dbReference type="GO" id="GO:0030497">
    <property type="term" value="P:fatty acid elongation"/>
    <property type="evidence" value="ECO:0007669"/>
    <property type="project" value="TreeGrafter"/>
</dbReference>
<dbReference type="InterPro" id="IPR002347">
    <property type="entry name" value="SDR_fam"/>
</dbReference>
<dbReference type="GO" id="GO:0016616">
    <property type="term" value="F:oxidoreductase activity, acting on the CH-OH group of donors, NAD or NADP as acceptor"/>
    <property type="evidence" value="ECO:0007669"/>
    <property type="project" value="UniProtKB-ARBA"/>
</dbReference>
<sequence>MLDRLSLDGRVAVVTGGGTGLGLEMVRHLARAGANLAVAGRRSGPIESAADEVKAMGQDAIAVSTDVSDSAQANALIDAAIQHFGRVDVLINNAALVSDSIPTPIWDISDQDWQAALDVNLSGAFYCARAASKPMADQGQGKIINVSSGFGLRGGRDIYMYCCTKGGIIQLTRVLSFSLARYGVTANSIVPGFIPTVGTDSEIRDALPRSGAYLPTGKLGVPEDIGPVAVFLASSASDYMTGETFTLDGGGLAGGLAPTGYAPEIPLEP</sequence>
<proteinExistence type="inferred from homology"/>
<organism evidence="5 6">
    <name type="scientific">Candidatus Synechococcus spongiarum 15L</name>
    <dbReference type="NCBI Taxonomy" id="1608419"/>
    <lineage>
        <taxon>Bacteria</taxon>
        <taxon>Bacillati</taxon>
        <taxon>Cyanobacteriota</taxon>
        <taxon>Cyanophyceae</taxon>
        <taxon>Synechococcales</taxon>
        <taxon>Synechococcaceae</taxon>
        <taxon>Synechococcus</taxon>
    </lineage>
</organism>
<evidence type="ECO:0000313" key="5">
    <source>
        <dbReference type="EMBL" id="KKZ12822.1"/>
    </source>
</evidence>
<evidence type="ECO:0000256" key="3">
    <source>
        <dbReference type="RuleBase" id="RU000363"/>
    </source>
</evidence>
<dbReference type="SUPFAM" id="SSF51735">
    <property type="entry name" value="NAD(P)-binding Rossmann-fold domains"/>
    <property type="match status" value="1"/>
</dbReference>
<dbReference type="InterPro" id="IPR020904">
    <property type="entry name" value="Sc_DH/Rdtase_CS"/>
</dbReference>
<comment type="similarity">
    <text evidence="1 3">Belongs to the short-chain dehydrogenases/reductases (SDR) family.</text>
</comment>
<reference evidence="5 6" key="2">
    <citation type="submission" date="2015-05" db="EMBL/GenBank/DDBJ databases">
        <title>Lifestyle Evolution in Cyanobacterial Symbionts of Sponges.</title>
        <authorList>
            <person name="Burgsdorf I."/>
            <person name="Slaby B.M."/>
            <person name="Handley K.M."/>
            <person name="Haber M."/>
            <person name="Blom J."/>
            <person name="Marshall C.W."/>
            <person name="Gilbert J.A."/>
            <person name="Hentschel U."/>
            <person name="Steindler L."/>
        </authorList>
    </citation>
    <scope>NUCLEOTIDE SEQUENCE [LARGE SCALE GENOMIC DNA]</scope>
    <source>
        <strain evidence="5">15L</strain>
    </source>
</reference>
<evidence type="ECO:0000256" key="1">
    <source>
        <dbReference type="ARBA" id="ARBA00006484"/>
    </source>
</evidence>
<dbReference type="AlphaFoldDB" id="A0A0G8AVF8"/>
<dbReference type="PROSITE" id="PS00061">
    <property type="entry name" value="ADH_SHORT"/>
    <property type="match status" value="1"/>
</dbReference>
<feature type="domain" description="Ketoreductase" evidence="4">
    <location>
        <begin position="10"/>
        <end position="177"/>
    </location>
</feature>